<dbReference type="AlphaFoldDB" id="A0A6J2Y1F4"/>
<keyword evidence="5 11" id="KW-1133">Transmembrane helix</keyword>
<dbReference type="PRINTS" id="PR00237">
    <property type="entry name" value="GPCRRHODOPSN"/>
</dbReference>
<protein>
    <submittedName>
        <fullName evidence="14 15">Uncharacterized protein LOC115883323</fullName>
    </submittedName>
</protein>
<evidence type="ECO:0000313" key="14">
    <source>
        <dbReference type="RefSeq" id="XP_030757527.1"/>
    </source>
</evidence>
<dbReference type="PROSITE" id="PS50262">
    <property type="entry name" value="G_PROTEIN_RECEP_F1_2"/>
    <property type="match status" value="1"/>
</dbReference>
<dbReference type="InterPro" id="IPR000276">
    <property type="entry name" value="GPCR_Rhodpsn"/>
</dbReference>
<keyword evidence="4 11" id="KW-0812">Transmembrane</keyword>
<feature type="transmembrane region" description="Helical" evidence="11">
    <location>
        <begin position="176"/>
        <end position="196"/>
    </location>
</feature>
<dbReference type="GO" id="GO:0004930">
    <property type="term" value="F:G protein-coupled receptor activity"/>
    <property type="evidence" value="ECO:0007669"/>
    <property type="project" value="UniProtKB-KW"/>
</dbReference>
<evidence type="ECO:0000256" key="11">
    <source>
        <dbReference type="SAM" id="Phobius"/>
    </source>
</evidence>
<feature type="transmembrane region" description="Helical" evidence="11">
    <location>
        <begin position="225"/>
        <end position="251"/>
    </location>
</feature>
<evidence type="ECO:0000313" key="15">
    <source>
        <dbReference type="RefSeq" id="XP_030757529.1"/>
    </source>
</evidence>
<evidence type="ECO:0000256" key="4">
    <source>
        <dbReference type="ARBA" id="ARBA00022692"/>
    </source>
</evidence>
<evidence type="ECO:0000313" key="18">
    <source>
        <dbReference type="RefSeq" id="XP_030757532.1"/>
    </source>
</evidence>
<keyword evidence="6" id="KW-0297">G-protein coupled receptor</keyword>
<feature type="compositionally biased region" description="Basic and acidic residues" evidence="10">
    <location>
        <begin position="275"/>
        <end position="287"/>
    </location>
</feature>
<name>A0A6J2Y1F4_SITOR</name>
<evidence type="ECO:0000256" key="3">
    <source>
        <dbReference type="ARBA" id="ARBA00022475"/>
    </source>
</evidence>
<comment type="similarity">
    <text evidence="2">Belongs to the G-protein coupled receptor 1 family.</text>
</comment>
<feature type="transmembrane region" description="Helical" evidence="11">
    <location>
        <begin position="133"/>
        <end position="155"/>
    </location>
</feature>
<sequence length="527" mass="59502">MESHYHWLVTVGLVTSSVIAVTANAFLLLVFARRRSLRTVPNRFVINLLVTNLLSSLLLIPLLLVDQDAFPSSQNIITDHNRTIERIEEGVLIKEEIISSNHNVKIIETSQKFLQEKILENAATPNHQETLCYFAQASTSFVCTASIFSILIIGINQYFGVIHSLRYHFYINKFRASIFILSSWLAAFVCAVLSTVTYSDSSLWHFCSRKYSQNNTEKAINTTYAFGYFLVVILAPFVAICIIYVCIYTAAHQNSERMRKSTSASSPLDSNQAESADRPRDRGERTLPKVHSAPNFSSLENGRVHLAIEEVKIPRVKRTISDRNNFITNLKHKISNASLFRYREETRAAKISVLVIFMVLICYVPYGLTLVLTSGCIRINPGQIFNYLSLVLLVISNVMSPFLFGYRNKRVKREIGNMLGLVPSSQNFSFIDNSYKPQNNLSRNRSFEGIHETMNENVEPLLEDGGITIPEVVVTNKPENERKSILKRVGSTWTSYKKCNFITVPDSCLSDARGSFSSASTQVSNDE</sequence>
<gene>
    <name evidence="14 15 16 17 18" type="primary">LOC115883323</name>
</gene>
<dbReference type="RefSeq" id="XP_030757529.1">
    <property type="nucleotide sequence ID" value="XM_030901669.1"/>
</dbReference>
<dbReference type="RefSeq" id="XP_030757527.1">
    <property type="nucleotide sequence ID" value="XM_030901667.1"/>
</dbReference>
<dbReference type="RefSeq" id="XP_030757531.1">
    <property type="nucleotide sequence ID" value="XM_030901671.1"/>
</dbReference>
<organism evidence="13 18">
    <name type="scientific">Sitophilus oryzae</name>
    <name type="common">Rice weevil</name>
    <name type="synonym">Curculio oryzae</name>
    <dbReference type="NCBI Taxonomy" id="7048"/>
    <lineage>
        <taxon>Eukaryota</taxon>
        <taxon>Metazoa</taxon>
        <taxon>Ecdysozoa</taxon>
        <taxon>Arthropoda</taxon>
        <taxon>Hexapoda</taxon>
        <taxon>Insecta</taxon>
        <taxon>Pterygota</taxon>
        <taxon>Neoptera</taxon>
        <taxon>Endopterygota</taxon>
        <taxon>Coleoptera</taxon>
        <taxon>Polyphaga</taxon>
        <taxon>Cucujiformia</taxon>
        <taxon>Curculionidae</taxon>
        <taxon>Dryophthorinae</taxon>
        <taxon>Sitophilus</taxon>
    </lineage>
</organism>
<evidence type="ECO:0000256" key="6">
    <source>
        <dbReference type="ARBA" id="ARBA00023040"/>
    </source>
</evidence>
<evidence type="ECO:0000259" key="12">
    <source>
        <dbReference type="PROSITE" id="PS50262"/>
    </source>
</evidence>
<dbReference type="OrthoDB" id="5980076at2759"/>
<evidence type="ECO:0000256" key="10">
    <source>
        <dbReference type="SAM" id="MobiDB-lite"/>
    </source>
</evidence>
<proteinExistence type="inferred from homology"/>
<dbReference type="GeneID" id="115883323"/>
<keyword evidence="8" id="KW-0675">Receptor</keyword>
<dbReference type="RefSeq" id="XP_030757532.1">
    <property type="nucleotide sequence ID" value="XM_030901672.1"/>
</dbReference>
<feature type="domain" description="G-protein coupled receptors family 1 profile" evidence="12">
    <location>
        <begin position="23"/>
        <end position="404"/>
    </location>
</feature>
<feature type="transmembrane region" description="Helical" evidence="11">
    <location>
        <begin position="44"/>
        <end position="64"/>
    </location>
</feature>
<feature type="transmembrane region" description="Helical" evidence="11">
    <location>
        <begin position="6"/>
        <end position="32"/>
    </location>
</feature>
<evidence type="ECO:0000256" key="7">
    <source>
        <dbReference type="ARBA" id="ARBA00023136"/>
    </source>
</evidence>
<evidence type="ECO:0000256" key="8">
    <source>
        <dbReference type="ARBA" id="ARBA00023170"/>
    </source>
</evidence>
<comment type="subcellular location">
    <subcellularLocation>
        <location evidence="1">Cell membrane</location>
        <topology evidence="1">Multi-pass membrane protein</topology>
    </subcellularLocation>
</comment>
<reference evidence="14 15" key="1">
    <citation type="submission" date="2025-04" db="UniProtKB">
        <authorList>
            <consortium name="RefSeq"/>
        </authorList>
    </citation>
    <scope>IDENTIFICATION</scope>
    <source>
        <tissue evidence="14 15">Gonads</tissue>
    </source>
</reference>
<keyword evidence="3" id="KW-1003">Cell membrane</keyword>
<evidence type="ECO:0000313" key="17">
    <source>
        <dbReference type="RefSeq" id="XP_030757531.1"/>
    </source>
</evidence>
<dbReference type="Gene3D" id="1.20.1070.10">
    <property type="entry name" value="Rhodopsin 7-helix transmembrane proteins"/>
    <property type="match status" value="1"/>
</dbReference>
<dbReference type="KEGG" id="soy:115883323"/>
<evidence type="ECO:0000256" key="5">
    <source>
        <dbReference type="ARBA" id="ARBA00022989"/>
    </source>
</evidence>
<keyword evidence="13" id="KW-1185">Reference proteome</keyword>
<dbReference type="SUPFAM" id="SSF81321">
    <property type="entry name" value="Family A G protein-coupled receptor-like"/>
    <property type="match status" value="2"/>
</dbReference>
<evidence type="ECO:0000256" key="9">
    <source>
        <dbReference type="ARBA" id="ARBA00023224"/>
    </source>
</evidence>
<feature type="compositionally biased region" description="Polar residues" evidence="10">
    <location>
        <begin position="261"/>
        <end position="274"/>
    </location>
</feature>
<dbReference type="CDD" id="cd00637">
    <property type="entry name" value="7tm_classA_rhodopsin-like"/>
    <property type="match status" value="1"/>
</dbReference>
<evidence type="ECO:0000313" key="13">
    <source>
        <dbReference type="Proteomes" id="UP000504635"/>
    </source>
</evidence>
<feature type="transmembrane region" description="Helical" evidence="11">
    <location>
        <begin position="384"/>
        <end position="404"/>
    </location>
</feature>
<dbReference type="GO" id="GO:0005886">
    <property type="term" value="C:plasma membrane"/>
    <property type="evidence" value="ECO:0007669"/>
    <property type="project" value="UniProtKB-SubCell"/>
</dbReference>
<accession>A0A6J2Y1F4</accession>
<keyword evidence="7 11" id="KW-0472">Membrane</keyword>
<evidence type="ECO:0000256" key="2">
    <source>
        <dbReference type="ARBA" id="ARBA00010663"/>
    </source>
</evidence>
<evidence type="ECO:0000313" key="16">
    <source>
        <dbReference type="RefSeq" id="XP_030757530.1"/>
    </source>
</evidence>
<dbReference type="PANTHER" id="PTHR22752">
    <property type="entry name" value="G PROTEIN-COUPLED RECEPTOR"/>
    <property type="match status" value="1"/>
</dbReference>
<dbReference type="Proteomes" id="UP000504635">
    <property type="component" value="Unplaced"/>
</dbReference>
<feature type="transmembrane region" description="Helical" evidence="11">
    <location>
        <begin position="351"/>
        <end position="372"/>
    </location>
</feature>
<feature type="region of interest" description="Disordered" evidence="10">
    <location>
        <begin position="259"/>
        <end position="295"/>
    </location>
</feature>
<dbReference type="RefSeq" id="XP_030757530.1">
    <property type="nucleotide sequence ID" value="XM_030901670.1"/>
</dbReference>
<keyword evidence="9" id="KW-0807">Transducer</keyword>
<dbReference type="InterPro" id="IPR017452">
    <property type="entry name" value="GPCR_Rhodpsn_7TM"/>
</dbReference>
<evidence type="ECO:0000256" key="1">
    <source>
        <dbReference type="ARBA" id="ARBA00004651"/>
    </source>
</evidence>
<dbReference type="Pfam" id="PF00001">
    <property type="entry name" value="7tm_1"/>
    <property type="match status" value="1"/>
</dbReference>
<dbReference type="PANTHER" id="PTHR22752:SF1">
    <property type="entry name" value="G-PROTEIN COUPLED RECEPTOR 176"/>
    <property type="match status" value="1"/>
</dbReference>